<dbReference type="Proteomes" id="UP000254291">
    <property type="component" value="Unassembled WGS sequence"/>
</dbReference>
<proteinExistence type="predicted"/>
<accession>A0A378SRX3</accession>
<dbReference type="SUPFAM" id="SSF52980">
    <property type="entry name" value="Restriction endonuclease-like"/>
    <property type="match status" value="1"/>
</dbReference>
<organism evidence="2 3">
    <name type="scientific">Mycolicibacterium gilvum</name>
    <dbReference type="NCBI Taxonomy" id="1804"/>
    <lineage>
        <taxon>Bacteria</taxon>
        <taxon>Bacillati</taxon>
        <taxon>Actinomycetota</taxon>
        <taxon>Actinomycetes</taxon>
        <taxon>Mycobacteriales</taxon>
        <taxon>Mycobacteriaceae</taxon>
        <taxon>Mycolicibacterium</taxon>
    </lineage>
</organism>
<protein>
    <submittedName>
        <fullName evidence="2">Cullin, a subunit of E3 ubiquitin ligase</fullName>
    </submittedName>
</protein>
<dbReference type="GO" id="GO:0016874">
    <property type="term" value="F:ligase activity"/>
    <property type="evidence" value="ECO:0007669"/>
    <property type="project" value="UniProtKB-KW"/>
</dbReference>
<name>A0A378SRX3_9MYCO</name>
<evidence type="ECO:0000313" key="3">
    <source>
        <dbReference type="Proteomes" id="UP000254291"/>
    </source>
</evidence>
<dbReference type="InterPro" id="IPR007569">
    <property type="entry name" value="DUF559"/>
</dbReference>
<gene>
    <name evidence="2" type="ORF">NCTC10742_04746</name>
</gene>
<keyword evidence="2" id="KW-0436">Ligase</keyword>
<dbReference type="Gene3D" id="3.40.960.10">
    <property type="entry name" value="VSR Endonuclease"/>
    <property type="match status" value="1"/>
</dbReference>
<dbReference type="InterPro" id="IPR011335">
    <property type="entry name" value="Restrct_endonuc-II-like"/>
</dbReference>
<dbReference type="EMBL" id="UGQM01000001">
    <property type="protein sequence ID" value="STZ45493.1"/>
    <property type="molecule type" value="Genomic_DNA"/>
</dbReference>
<sequence>MRLDALLRATNTGPDDVRLVAERHRGARGIVQLRQVLELVDAGAESPQETRTRLVLITAGLPPEGTQIDVYDRFGYHLGRVDMGWETWKVGVEYDGEHHWGDARQGARDIDRLATLEAQGWRIIRVSADILRDRPATIASRTYAALRDAGAPIGPPNLNL</sequence>
<evidence type="ECO:0000313" key="2">
    <source>
        <dbReference type="EMBL" id="STZ45493.1"/>
    </source>
</evidence>
<dbReference type="Pfam" id="PF04480">
    <property type="entry name" value="DUF559"/>
    <property type="match status" value="1"/>
</dbReference>
<feature type="domain" description="DUF559" evidence="1">
    <location>
        <begin position="81"/>
        <end position="146"/>
    </location>
</feature>
<dbReference type="AlphaFoldDB" id="A0A378SRX3"/>
<reference evidence="2 3" key="1">
    <citation type="submission" date="2018-06" db="EMBL/GenBank/DDBJ databases">
        <authorList>
            <consortium name="Pathogen Informatics"/>
            <person name="Doyle S."/>
        </authorList>
    </citation>
    <scope>NUCLEOTIDE SEQUENCE [LARGE SCALE GENOMIC DNA]</scope>
    <source>
        <strain evidence="2 3">NCTC10742</strain>
    </source>
</reference>
<evidence type="ECO:0000259" key="1">
    <source>
        <dbReference type="Pfam" id="PF04480"/>
    </source>
</evidence>